<protein>
    <submittedName>
        <fullName evidence="3">Uncharacterized protein</fullName>
    </submittedName>
</protein>
<reference evidence="3" key="1">
    <citation type="submission" date="2023-11" db="UniProtKB">
        <authorList>
            <consortium name="WormBaseParasite"/>
        </authorList>
    </citation>
    <scope>IDENTIFICATION</scope>
</reference>
<feature type="compositionally biased region" description="Low complexity" evidence="1">
    <location>
        <begin position="21"/>
        <end position="38"/>
    </location>
</feature>
<feature type="region of interest" description="Disordered" evidence="1">
    <location>
        <begin position="1"/>
        <end position="47"/>
    </location>
</feature>
<feature type="compositionally biased region" description="Basic and acidic residues" evidence="1">
    <location>
        <begin position="233"/>
        <end position="245"/>
    </location>
</feature>
<evidence type="ECO:0000313" key="2">
    <source>
        <dbReference type="Proteomes" id="UP000050790"/>
    </source>
</evidence>
<accession>A0AA84ZBS1</accession>
<evidence type="ECO:0000313" key="3">
    <source>
        <dbReference type="WBParaSite" id="SMRG1_23170.1"/>
    </source>
</evidence>
<evidence type="ECO:0000256" key="1">
    <source>
        <dbReference type="SAM" id="MobiDB-lite"/>
    </source>
</evidence>
<name>A0AA84ZBS1_9TREM</name>
<sequence>MPQNKMKTPASRRSAKRRKTTQFNTTTDTTSNSFNETSHSVHPEADKRLPVVSIPDMLKTLMVNSDDNRNCNHMDAIKKLQVDMNILNPLKYLINPNLTEIPDQMNDINIFLDRVASEVFERIRRSSNAIVFNIPDTHALKKIKSSLLRASNMTHVPCVCTRLKRSHPGMHSPILFKFNSSVDASEFLNSSNSLRQKQIFKDIKTLPDKTPCQRKAGRDNYRPPASNSQTHHNPNDRKVKSDSKRTSSLTILPPPKNSSESPKVQNREKSNPDVGGVHPLKNVDLDSTRSSCADEEWDNTVQTPVSATPSYSNCATDNRKTNHNIHITDHELNVDIFEPPKPSQVCLTVHNPLQHMKKPKSITNLGNKRLKHVTHTSGINSYLNCNWPLGQNHRPDSLLGPAPNMYTMPLSDVISNSSEKTFFVIPPAFLPATVNIFHMMTKWLNLFPLATQLLPYLIL</sequence>
<dbReference type="WBParaSite" id="SMRG1_23170.1">
    <property type="protein sequence ID" value="SMRG1_23170.1"/>
    <property type="gene ID" value="SMRG1_23170"/>
</dbReference>
<feature type="compositionally biased region" description="Polar residues" evidence="1">
    <location>
        <begin position="299"/>
        <end position="315"/>
    </location>
</feature>
<feature type="region of interest" description="Disordered" evidence="1">
    <location>
        <begin position="205"/>
        <end position="315"/>
    </location>
</feature>
<dbReference type="AlphaFoldDB" id="A0AA84ZBS1"/>
<organism evidence="2 3">
    <name type="scientific">Schistosoma margrebowiei</name>
    <dbReference type="NCBI Taxonomy" id="48269"/>
    <lineage>
        <taxon>Eukaryota</taxon>
        <taxon>Metazoa</taxon>
        <taxon>Spiralia</taxon>
        <taxon>Lophotrochozoa</taxon>
        <taxon>Platyhelminthes</taxon>
        <taxon>Trematoda</taxon>
        <taxon>Digenea</taxon>
        <taxon>Strigeidida</taxon>
        <taxon>Schistosomatoidea</taxon>
        <taxon>Schistosomatidae</taxon>
        <taxon>Schistosoma</taxon>
    </lineage>
</organism>
<dbReference type="Proteomes" id="UP000050790">
    <property type="component" value="Unassembled WGS sequence"/>
</dbReference>
<proteinExistence type="predicted"/>